<dbReference type="Proteomes" id="UP001649230">
    <property type="component" value="Chromosome"/>
</dbReference>
<dbReference type="RefSeq" id="WP_235118772.1">
    <property type="nucleotide sequence ID" value="NZ_CP090978.1"/>
</dbReference>
<evidence type="ECO:0000313" key="3">
    <source>
        <dbReference type="EMBL" id="UJF32428.1"/>
    </source>
</evidence>
<evidence type="ECO:0000313" key="4">
    <source>
        <dbReference type="Proteomes" id="UP001649230"/>
    </source>
</evidence>
<reference evidence="3 4" key="1">
    <citation type="journal article" date="2024" name="Int. J. Syst. Evol. Microbiol.">
        <title>Paenibacillus hexagrammi sp. nov., a novel bacterium isolated from the gut content of Hexagrammos agrammus.</title>
        <authorList>
            <person name="Jung H.K."/>
            <person name="Kim D.G."/>
            <person name="Zin H."/>
            <person name="Park J."/>
            <person name="Jung H."/>
            <person name="Kim Y.O."/>
            <person name="Kong H.J."/>
            <person name="Kim J.W."/>
            <person name="Kim Y.S."/>
        </authorList>
    </citation>
    <scope>NUCLEOTIDE SEQUENCE [LARGE SCALE GENOMIC DNA]</scope>
    <source>
        <strain evidence="3 4">YPD9-1</strain>
    </source>
</reference>
<proteinExistence type="predicted"/>
<dbReference type="EMBL" id="CP090978">
    <property type="protein sequence ID" value="UJF32428.1"/>
    <property type="molecule type" value="Genomic_DNA"/>
</dbReference>
<dbReference type="SUPFAM" id="SSF55383">
    <property type="entry name" value="Copper amine oxidase, domain N"/>
    <property type="match status" value="1"/>
</dbReference>
<dbReference type="InterPro" id="IPR012854">
    <property type="entry name" value="Cu_amine_oxidase-like_N"/>
</dbReference>
<keyword evidence="4" id="KW-1185">Reference proteome</keyword>
<dbReference type="Pfam" id="PF07833">
    <property type="entry name" value="Cu_amine_oxidN1"/>
    <property type="match status" value="1"/>
</dbReference>
<organism evidence="3 4">
    <name type="scientific">Paenibacillus hexagrammi</name>
    <dbReference type="NCBI Taxonomy" id="2908839"/>
    <lineage>
        <taxon>Bacteria</taxon>
        <taxon>Bacillati</taxon>
        <taxon>Bacillota</taxon>
        <taxon>Bacilli</taxon>
        <taxon>Bacillales</taxon>
        <taxon>Paenibacillaceae</taxon>
        <taxon>Paenibacillus</taxon>
    </lineage>
</organism>
<evidence type="ECO:0000256" key="1">
    <source>
        <dbReference type="SAM" id="SignalP"/>
    </source>
</evidence>
<dbReference type="InterPro" id="IPR036582">
    <property type="entry name" value="Mao_N_sf"/>
</dbReference>
<evidence type="ECO:0000259" key="2">
    <source>
        <dbReference type="Pfam" id="PF07833"/>
    </source>
</evidence>
<sequence length="147" mass="16554">MKSWKKIAVISMVVFAVALPGAASAEESMMAGYDYTKVNTIMKDGMELVPLREIAESLGYQVIWGDENRSITINDKKDMMMDDSMKDKTMDGMMEKGHSWMLQIGSTSMKDGEAEVMLEVAPMIVNDMTYVPKEVVDQHLLQPMMMK</sequence>
<keyword evidence="1" id="KW-0732">Signal</keyword>
<gene>
    <name evidence="3" type="ORF">L0M14_22450</name>
</gene>
<feature type="signal peptide" evidence="1">
    <location>
        <begin position="1"/>
        <end position="25"/>
    </location>
</feature>
<protein>
    <submittedName>
        <fullName evidence="3">Copper amine oxidase N-terminal domain-containing protein</fullName>
    </submittedName>
</protein>
<feature type="chain" id="PRO_5046249798" evidence="1">
    <location>
        <begin position="26"/>
        <end position="147"/>
    </location>
</feature>
<name>A0ABY3SG45_9BACL</name>
<feature type="domain" description="Copper amine oxidase-like N-terminal" evidence="2">
    <location>
        <begin position="36"/>
        <end position="140"/>
    </location>
</feature>
<accession>A0ABY3SG45</accession>
<dbReference type="Gene3D" id="3.30.457.10">
    <property type="entry name" value="Copper amine oxidase-like, N-terminal domain"/>
    <property type="match status" value="1"/>
</dbReference>